<evidence type="ECO:0000313" key="3">
    <source>
        <dbReference type="Proteomes" id="UP000001555"/>
    </source>
</evidence>
<name>B7PD72_IXOSC</name>
<proteinExistence type="predicted"/>
<dbReference type="VEuPathDB" id="VectorBase:ISCW002876"/>
<organism>
    <name type="scientific">Ixodes scapularis</name>
    <name type="common">Black-legged tick</name>
    <name type="synonym">Deer tick</name>
    <dbReference type="NCBI Taxonomy" id="6945"/>
    <lineage>
        <taxon>Eukaryota</taxon>
        <taxon>Metazoa</taxon>
        <taxon>Ecdysozoa</taxon>
        <taxon>Arthropoda</taxon>
        <taxon>Chelicerata</taxon>
        <taxon>Arachnida</taxon>
        <taxon>Acari</taxon>
        <taxon>Parasitiformes</taxon>
        <taxon>Ixodida</taxon>
        <taxon>Ixodoidea</taxon>
        <taxon>Ixodidae</taxon>
        <taxon>Ixodinae</taxon>
        <taxon>Ixodes</taxon>
    </lineage>
</organism>
<dbReference type="VEuPathDB" id="VectorBase:ISCI002876"/>
<protein>
    <submittedName>
        <fullName evidence="1 2">Uncharacterized protein</fullName>
    </submittedName>
</protein>
<gene>
    <name evidence="1" type="ORF">IscW_ISCW002876</name>
</gene>
<reference evidence="1 3" key="1">
    <citation type="submission" date="2008-03" db="EMBL/GenBank/DDBJ databases">
        <title>Annotation of Ixodes scapularis.</title>
        <authorList>
            <consortium name="Ixodes scapularis Genome Project Consortium"/>
            <person name="Caler E."/>
            <person name="Hannick L.I."/>
            <person name="Bidwell S."/>
            <person name="Joardar V."/>
            <person name="Thiagarajan M."/>
            <person name="Amedeo P."/>
            <person name="Galinsky K.J."/>
            <person name="Schobel S."/>
            <person name="Inman J."/>
            <person name="Hostetler J."/>
            <person name="Miller J."/>
            <person name="Hammond M."/>
            <person name="Megy K."/>
            <person name="Lawson D."/>
            <person name="Kodira C."/>
            <person name="Sutton G."/>
            <person name="Meyer J."/>
            <person name="Hill C.A."/>
            <person name="Birren B."/>
            <person name="Nene V."/>
            <person name="Collins F."/>
            <person name="Alarcon-Chaidez F."/>
            <person name="Wikel S."/>
            <person name="Strausberg R."/>
        </authorList>
    </citation>
    <scope>NUCLEOTIDE SEQUENCE [LARGE SCALE GENOMIC DNA]</scope>
    <source>
        <strain evidence="3">Wikel</strain>
        <strain evidence="1">Wikel colony</strain>
    </source>
</reference>
<accession>B7PD72</accession>
<dbReference type="PaxDb" id="6945-B7PD72"/>
<dbReference type="InParanoid" id="B7PD72"/>
<dbReference type="EnsemblMetazoa" id="ISCW002876-RA">
    <property type="protein sequence ID" value="ISCW002876-PA"/>
    <property type="gene ID" value="ISCW002876"/>
</dbReference>
<sequence length="53" mass="6247">MAYTLPQFLSFNIQATDANNIGFEWAKWVDRFENFLTVYNITSEVHKKALLLH</sequence>
<dbReference type="EMBL" id="DS688540">
    <property type="protein sequence ID" value="EEC04544.1"/>
    <property type="molecule type" value="Genomic_DNA"/>
</dbReference>
<dbReference type="HOGENOM" id="CLU_3071013_0_0_1"/>
<dbReference type="STRING" id="6945.B7PD72"/>
<dbReference type="AlphaFoldDB" id="B7PD72"/>
<evidence type="ECO:0000313" key="2">
    <source>
        <dbReference type="EnsemblMetazoa" id="ISCW002876-PA"/>
    </source>
</evidence>
<dbReference type="EMBL" id="ABJB010196638">
    <property type="status" value="NOT_ANNOTATED_CDS"/>
    <property type="molecule type" value="Genomic_DNA"/>
</dbReference>
<keyword evidence="3" id="KW-1185">Reference proteome</keyword>
<reference evidence="2" key="2">
    <citation type="submission" date="2020-05" db="UniProtKB">
        <authorList>
            <consortium name="EnsemblMetazoa"/>
        </authorList>
    </citation>
    <scope>IDENTIFICATION</scope>
    <source>
        <strain evidence="2">wikel</strain>
    </source>
</reference>
<evidence type="ECO:0000313" key="1">
    <source>
        <dbReference type="EMBL" id="EEC04544.1"/>
    </source>
</evidence>
<dbReference type="Proteomes" id="UP000001555">
    <property type="component" value="Unassembled WGS sequence"/>
</dbReference>